<organism evidence="1">
    <name type="scientific">marine sediment metagenome</name>
    <dbReference type="NCBI Taxonomy" id="412755"/>
    <lineage>
        <taxon>unclassified sequences</taxon>
        <taxon>metagenomes</taxon>
        <taxon>ecological metagenomes</taxon>
    </lineage>
</organism>
<accession>A0A0F8WJD5</accession>
<proteinExistence type="predicted"/>
<protein>
    <submittedName>
        <fullName evidence="1">Uncharacterized protein</fullName>
    </submittedName>
</protein>
<dbReference type="EMBL" id="LAZR01064721">
    <property type="protein sequence ID" value="KKK56977.1"/>
    <property type="molecule type" value="Genomic_DNA"/>
</dbReference>
<name>A0A0F8WJD5_9ZZZZ</name>
<gene>
    <name evidence="1" type="ORF">LCGC14_3059100</name>
</gene>
<evidence type="ECO:0000313" key="1">
    <source>
        <dbReference type="EMBL" id="KKK56977.1"/>
    </source>
</evidence>
<reference evidence="1" key="1">
    <citation type="journal article" date="2015" name="Nature">
        <title>Complex archaea that bridge the gap between prokaryotes and eukaryotes.</title>
        <authorList>
            <person name="Spang A."/>
            <person name="Saw J.H."/>
            <person name="Jorgensen S.L."/>
            <person name="Zaremba-Niedzwiedzka K."/>
            <person name="Martijn J."/>
            <person name="Lind A.E."/>
            <person name="van Eijk R."/>
            <person name="Schleper C."/>
            <person name="Guy L."/>
            <person name="Ettema T.J."/>
        </authorList>
    </citation>
    <scope>NUCLEOTIDE SEQUENCE</scope>
</reference>
<dbReference type="AlphaFoldDB" id="A0A0F8WJD5"/>
<feature type="non-terminal residue" evidence="1">
    <location>
        <position position="96"/>
    </location>
</feature>
<sequence>MSEQKKCNKHGYYWVGLCCDGQIADDICPSCLKAAAPDLLAALKSLLECHLTIDKQAQFVDDDDDDLAYLIRSIMPAVRKCFNAAKIMEVQDEVEY</sequence>
<comment type="caution">
    <text evidence="1">The sequence shown here is derived from an EMBL/GenBank/DDBJ whole genome shotgun (WGS) entry which is preliminary data.</text>
</comment>